<feature type="region of interest" description="Disordered" evidence="1">
    <location>
        <begin position="230"/>
        <end position="283"/>
    </location>
</feature>
<keyword evidence="2" id="KW-0812">Transmembrane</keyword>
<dbReference type="Proteomes" id="UP000013827">
    <property type="component" value="Unassembled WGS sequence"/>
</dbReference>
<dbReference type="PANTHER" id="PTHR43021">
    <property type="entry name" value="NA(+)/H(+) ANTIPORTER-RELATED"/>
    <property type="match status" value="1"/>
</dbReference>
<dbReference type="PANTHER" id="PTHR43021:SF2">
    <property type="entry name" value="CATION_H+ EXCHANGER DOMAIN-CONTAINING PROTEIN"/>
    <property type="match status" value="1"/>
</dbReference>
<dbReference type="AlphaFoldDB" id="A0A0D3ICW3"/>
<evidence type="ECO:0000256" key="3">
    <source>
        <dbReference type="SAM" id="SignalP"/>
    </source>
</evidence>
<dbReference type="EnsemblProtists" id="EOD09098">
    <property type="protein sequence ID" value="EOD09098"/>
    <property type="gene ID" value="EMIHUDRAFT_452969"/>
</dbReference>
<dbReference type="HOGENOM" id="CLU_941455_0_0_1"/>
<feature type="transmembrane region" description="Helical" evidence="2">
    <location>
        <begin position="84"/>
        <end position="103"/>
    </location>
</feature>
<keyword evidence="5" id="KW-1185">Reference proteome</keyword>
<organism evidence="4 5">
    <name type="scientific">Emiliania huxleyi (strain CCMP1516)</name>
    <dbReference type="NCBI Taxonomy" id="280463"/>
    <lineage>
        <taxon>Eukaryota</taxon>
        <taxon>Haptista</taxon>
        <taxon>Haptophyta</taxon>
        <taxon>Prymnesiophyceae</taxon>
        <taxon>Isochrysidales</taxon>
        <taxon>Noelaerhabdaceae</taxon>
        <taxon>Emiliania</taxon>
    </lineage>
</organism>
<dbReference type="PaxDb" id="2903-EOD09098"/>
<protein>
    <recommendedName>
        <fullName evidence="6">Cation/H+ exchanger domain-containing protein</fullName>
    </recommendedName>
</protein>
<feature type="signal peptide" evidence="3">
    <location>
        <begin position="1"/>
        <end position="20"/>
    </location>
</feature>
<evidence type="ECO:0000256" key="1">
    <source>
        <dbReference type="SAM" id="MobiDB-lite"/>
    </source>
</evidence>
<evidence type="ECO:0000313" key="5">
    <source>
        <dbReference type="Proteomes" id="UP000013827"/>
    </source>
</evidence>
<name>A0A0D3ICW3_EMIH1</name>
<sequence>MVSDVLVILLFSATTELAHTLTDPSHPVTLSGGHPAAAAAHLCSIFVPRVAAELAASALLGLLLAALCLLALRVPEVPPLPQLGLLGVGAAAFSAQGLLDQLLVPLGVTAPSLEPMLACVITGFVVCNGGEVFTGRDERRQLEALVNSSMHPTLLFFFTTTGLGMRLSVLQHTWPAAVGLFVVRLAALYFGHAVGARWGAMPHRLRSFGWMAYATLMSVIVLNQLVGAASEGPRHEPGARRHDSRKTLTRAGSESESENGDGSVVGFGGLVPDGPSSPTAGMALAELVSDKERGFL</sequence>
<keyword evidence="3" id="KW-0732">Signal</keyword>
<reference evidence="5" key="1">
    <citation type="journal article" date="2013" name="Nature">
        <title>Pan genome of the phytoplankton Emiliania underpins its global distribution.</title>
        <authorList>
            <person name="Read B.A."/>
            <person name="Kegel J."/>
            <person name="Klute M.J."/>
            <person name="Kuo A."/>
            <person name="Lefebvre S.C."/>
            <person name="Maumus F."/>
            <person name="Mayer C."/>
            <person name="Miller J."/>
            <person name="Monier A."/>
            <person name="Salamov A."/>
            <person name="Young J."/>
            <person name="Aguilar M."/>
            <person name="Claverie J.M."/>
            <person name="Frickenhaus S."/>
            <person name="Gonzalez K."/>
            <person name="Herman E.K."/>
            <person name="Lin Y.C."/>
            <person name="Napier J."/>
            <person name="Ogata H."/>
            <person name="Sarno A.F."/>
            <person name="Shmutz J."/>
            <person name="Schroeder D."/>
            <person name="de Vargas C."/>
            <person name="Verret F."/>
            <person name="von Dassow P."/>
            <person name="Valentin K."/>
            <person name="Van de Peer Y."/>
            <person name="Wheeler G."/>
            <person name="Dacks J.B."/>
            <person name="Delwiche C.F."/>
            <person name="Dyhrman S.T."/>
            <person name="Glockner G."/>
            <person name="John U."/>
            <person name="Richards T."/>
            <person name="Worden A.Z."/>
            <person name="Zhang X."/>
            <person name="Grigoriev I.V."/>
            <person name="Allen A.E."/>
            <person name="Bidle K."/>
            <person name="Borodovsky M."/>
            <person name="Bowler C."/>
            <person name="Brownlee C."/>
            <person name="Cock J.M."/>
            <person name="Elias M."/>
            <person name="Gladyshev V.N."/>
            <person name="Groth M."/>
            <person name="Guda C."/>
            <person name="Hadaegh A."/>
            <person name="Iglesias-Rodriguez M.D."/>
            <person name="Jenkins J."/>
            <person name="Jones B.M."/>
            <person name="Lawson T."/>
            <person name="Leese F."/>
            <person name="Lindquist E."/>
            <person name="Lobanov A."/>
            <person name="Lomsadze A."/>
            <person name="Malik S.B."/>
            <person name="Marsh M.E."/>
            <person name="Mackinder L."/>
            <person name="Mock T."/>
            <person name="Mueller-Roeber B."/>
            <person name="Pagarete A."/>
            <person name="Parker M."/>
            <person name="Probert I."/>
            <person name="Quesneville H."/>
            <person name="Raines C."/>
            <person name="Rensing S.A."/>
            <person name="Riano-Pachon D.M."/>
            <person name="Richier S."/>
            <person name="Rokitta S."/>
            <person name="Shiraiwa Y."/>
            <person name="Soanes D.M."/>
            <person name="van der Giezen M."/>
            <person name="Wahlund T.M."/>
            <person name="Williams B."/>
            <person name="Wilson W."/>
            <person name="Wolfe G."/>
            <person name="Wurch L.L."/>
        </authorList>
    </citation>
    <scope>NUCLEOTIDE SEQUENCE</scope>
</reference>
<reference evidence="4" key="2">
    <citation type="submission" date="2024-10" db="UniProtKB">
        <authorList>
            <consortium name="EnsemblProtists"/>
        </authorList>
    </citation>
    <scope>IDENTIFICATION</scope>
</reference>
<feature type="transmembrane region" description="Helical" evidence="2">
    <location>
        <begin position="176"/>
        <end position="196"/>
    </location>
</feature>
<feature type="transmembrane region" description="Helical" evidence="2">
    <location>
        <begin position="115"/>
        <end position="133"/>
    </location>
</feature>
<evidence type="ECO:0000313" key="4">
    <source>
        <dbReference type="EnsemblProtists" id="EOD09098"/>
    </source>
</evidence>
<feature type="compositionally biased region" description="Basic and acidic residues" evidence="1">
    <location>
        <begin position="232"/>
        <end position="241"/>
    </location>
</feature>
<dbReference type="RefSeq" id="XP_005761527.1">
    <property type="nucleotide sequence ID" value="XM_005761470.1"/>
</dbReference>
<keyword evidence="2" id="KW-1133">Transmembrane helix</keyword>
<keyword evidence="2" id="KW-0472">Membrane</keyword>
<proteinExistence type="predicted"/>
<feature type="transmembrane region" description="Helical" evidence="2">
    <location>
        <begin position="54"/>
        <end position="72"/>
    </location>
</feature>
<evidence type="ECO:0000256" key="2">
    <source>
        <dbReference type="SAM" id="Phobius"/>
    </source>
</evidence>
<dbReference type="KEGG" id="ehx:EMIHUDRAFT_452969"/>
<feature type="chain" id="PRO_5044252177" description="Cation/H+ exchanger domain-containing protein" evidence="3">
    <location>
        <begin position="21"/>
        <end position="296"/>
    </location>
</feature>
<accession>A0A0D3ICW3</accession>
<dbReference type="GeneID" id="17255241"/>
<evidence type="ECO:0008006" key="6">
    <source>
        <dbReference type="Google" id="ProtNLM"/>
    </source>
</evidence>
<feature type="transmembrane region" description="Helical" evidence="2">
    <location>
        <begin position="208"/>
        <end position="226"/>
    </location>
</feature>